<comment type="caution">
    <text evidence="1">The sequence shown here is derived from an EMBL/GenBank/DDBJ whole genome shotgun (WGS) entry which is preliminary data.</text>
</comment>
<protein>
    <submittedName>
        <fullName evidence="1">Uncharacterized protein</fullName>
    </submittedName>
</protein>
<evidence type="ECO:0000313" key="1">
    <source>
        <dbReference type="EMBL" id="KAJ7779886.1"/>
    </source>
</evidence>
<keyword evidence="2" id="KW-1185">Reference proteome</keyword>
<proteinExistence type="predicted"/>
<dbReference type="EMBL" id="JARKIB010000005">
    <property type="protein sequence ID" value="KAJ7779886.1"/>
    <property type="molecule type" value="Genomic_DNA"/>
</dbReference>
<gene>
    <name evidence="1" type="ORF">B0H16DRAFT_1299969</name>
</gene>
<dbReference type="AlphaFoldDB" id="A0AAD7K7D1"/>
<evidence type="ECO:0000313" key="2">
    <source>
        <dbReference type="Proteomes" id="UP001215598"/>
    </source>
</evidence>
<accession>A0AAD7K7D1</accession>
<dbReference type="Proteomes" id="UP001215598">
    <property type="component" value="Unassembled WGS sequence"/>
</dbReference>
<reference evidence="1" key="1">
    <citation type="submission" date="2023-03" db="EMBL/GenBank/DDBJ databases">
        <title>Massive genome expansion in bonnet fungi (Mycena s.s.) driven by repeated elements and novel gene families across ecological guilds.</title>
        <authorList>
            <consortium name="Lawrence Berkeley National Laboratory"/>
            <person name="Harder C.B."/>
            <person name="Miyauchi S."/>
            <person name="Viragh M."/>
            <person name="Kuo A."/>
            <person name="Thoen E."/>
            <person name="Andreopoulos B."/>
            <person name="Lu D."/>
            <person name="Skrede I."/>
            <person name="Drula E."/>
            <person name="Henrissat B."/>
            <person name="Morin E."/>
            <person name="Kohler A."/>
            <person name="Barry K."/>
            <person name="LaButti K."/>
            <person name="Morin E."/>
            <person name="Salamov A."/>
            <person name="Lipzen A."/>
            <person name="Mereny Z."/>
            <person name="Hegedus B."/>
            <person name="Baldrian P."/>
            <person name="Stursova M."/>
            <person name="Weitz H."/>
            <person name="Taylor A."/>
            <person name="Grigoriev I.V."/>
            <person name="Nagy L.G."/>
            <person name="Martin F."/>
            <person name="Kauserud H."/>
        </authorList>
    </citation>
    <scope>NUCLEOTIDE SEQUENCE</scope>
    <source>
        <strain evidence="1">CBHHK182m</strain>
    </source>
</reference>
<name>A0AAD7K7D1_9AGAR</name>
<organism evidence="1 2">
    <name type="scientific">Mycena metata</name>
    <dbReference type="NCBI Taxonomy" id="1033252"/>
    <lineage>
        <taxon>Eukaryota</taxon>
        <taxon>Fungi</taxon>
        <taxon>Dikarya</taxon>
        <taxon>Basidiomycota</taxon>
        <taxon>Agaricomycotina</taxon>
        <taxon>Agaricomycetes</taxon>
        <taxon>Agaricomycetidae</taxon>
        <taxon>Agaricales</taxon>
        <taxon>Marasmiineae</taxon>
        <taxon>Mycenaceae</taxon>
        <taxon>Mycena</taxon>
    </lineage>
</organism>
<sequence>MRKRLAAYFAAVLKARRKDIQPLLPEVMPRWGKLRIVDGDYIRSMLACGIDPEEDKERDMSFVRVFFSFSLSNSECANVIYIVFYGRLEEILVCKLSTNKIWSNLAGKTRLLAVITPCATEGKDAARTVTFYTRMSQSIVTDLRTVVAVIGRAETRGEWGIIDRSGGLLHPTFNSP</sequence>